<reference evidence="1 2" key="1">
    <citation type="submission" date="2017-05" db="EMBL/GenBank/DDBJ databases">
        <authorList>
            <person name="Song R."/>
            <person name="Chenine A.L."/>
            <person name="Ruprecht R.M."/>
        </authorList>
    </citation>
    <scope>NUCLEOTIDE SEQUENCE [LARGE SCALE GENOMIC DNA]</scope>
    <source>
        <strain evidence="1 2">CECT 8898</strain>
    </source>
</reference>
<dbReference type="RefSeq" id="WP_176445110.1">
    <property type="nucleotide sequence ID" value="NZ_FXYF01000004.1"/>
</dbReference>
<evidence type="ECO:0000313" key="2">
    <source>
        <dbReference type="Proteomes" id="UP000207598"/>
    </source>
</evidence>
<dbReference type="InterPro" id="IPR021866">
    <property type="entry name" value="SpoIIAA-like"/>
</dbReference>
<dbReference type="Pfam" id="PF11964">
    <property type="entry name" value="SpoIIAA-like"/>
    <property type="match status" value="1"/>
</dbReference>
<accession>A0A238K984</accession>
<keyword evidence="2" id="KW-1185">Reference proteome</keyword>
<evidence type="ECO:0000313" key="1">
    <source>
        <dbReference type="EMBL" id="SMX38984.1"/>
    </source>
</evidence>
<dbReference type="Gene3D" id="3.40.50.10600">
    <property type="entry name" value="SpoIIaa-like domains"/>
    <property type="match status" value="1"/>
</dbReference>
<proteinExistence type="predicted"/>
<protein>
    <recommendedName>
        <fullName evidence="3">STAS/SEC14 domain-containing protein</fullName>
    </recommendedName>
</protein>
<sequence>MSIEYHEDDAASVVEFHVTGHISQADYLQIVEQLQAFIDRHGTVRMIEVVQNVPTFDPSILLPGLKFDLRNLRHISHVAVVSDIGWMSPVVKAAGAVISTRMRTFAMQDLDAARAWVRRADPDDDAAGPAPA</sequence>
<organism evidence="1 2">
    <name type="scientific">Maliponia aquimaris</name>
    <dbReference type="NCBI Taxonomy" id="1673631"/>
    <lineage>
        <taxon>Bacteria</taxon>
        <taxon>Pseudomonadati</taxon>
        <taxon>Pseudomonadota</taxon>
        <taxon>Alphaproteobacteria</taxon>
        <taxon>Rhodobacterales</taxon>
        <taxon>Paracoccaceae</taxon>
        <taxon>Maliponia</taxon>
    </lineage>
</organism>
<dbReference type="AlphaFoldDB" id="A0A238K984"/>
<name>A0A238K984_9RHOB</name>
<dbReference type="InterPro" id="IPR038396">
    <property type="entry name" value="SpoIIAA-like_sf"/>
</dbReference>
<evidence type="ECO:0008006" key="3">
    <source>
        <dbReference type="Google" id="ProtNLM"/>
    </source>
</evidence>
<gene>
    <name evidence="1" type="ORF">MAA8898_01819</name>
</gene>
<dbReference type="EMBL" id="FXYF01000004">
    <property type="protein sequence ID" value="SMX38984.1"/>
    <property type="molecule type" value="Genomic_DNA"/>
</dbReference>
<dbReference type="Proteomes" id="UP000207598">
    <property type="component" value="Unassembled WGS sequence"/>
</dbReference>
<dbReference type="InterPro" id="IPR036513">
    <property type="entry name" value="STAS_dom_sf"/>
</dbReference>
<dbReference type="SUPFAM" id="SSF52091">
    <property type="entry name" value="SpoIIaa-like"/>
    <property type="match status" value="1"/>
</dbReference>